<dbReference type="EMBL" id="NMUH01004077">
    <property type="protein sequence ID" value="MQM08266.1"/>
    <property type="molecule type" value="Genomic_DNA"/>
</dbReference>
<reference evidence="2" key="1">
    <citation type="submission" date="2017-07" db="EMBL/GenBank/DDBJ databases">
        <title>Taro Niue Genome Assembly and Annotation.</title>
        <authorList>
            <person name="Atibalentja N."/>
            <person name="Keating K."/>
            <person name="Fields C.J."/>
        </authorList>
    </citation>
    <scope>NUCLEOTIDE SEQUENCE</scope>
    <source>
        <strain evidence="2">Niue_2</strain>
        <tissue evidence="2">Leaf</tissue>
    </source>
</reference>
<keyword evidence="3" id="KW-1185">Reference proteome</keyword>
<dbReference type="Proteomes" id="UP000652761">
    <property type="component" value="Unassembled WGS sequence"/>
</dbReference>
<protein>
    <submittedName>
        <fullName evidence="2">Uncharacterized protein</fullName>
    </submittedName>
</protein>
<feature type="coiled-coil region" evidence="1">
    <location>
        <begin position="18"/>
        <end position="87"/>
    </location>
</feature>
<evidence type="ECO:0000313" key="2">
    <source>
        <dbReference type="EMBL" id="MQM08266.1"/>
    </source>
</evidence>
<dbReference type="Gene3D" id="1.20.5.340">
    <property type="match status" value="1"/>
</dbReference>
<accession>A0A843WKQ2</accession>
<gene>
    <name evidence="2" type="ORF">Taro_041119</name>
</gene>
<evidence type="ECO:0000256" key="1">
    <source>
        <dbReference type="SAM" id="Coils"/>
    </source>
</evidence>
<dbReference type="AlphaFoldDB" id="A0A843WKQ2"/>
<organism evidence="2 3">
    <name type="scientific">Colocasia esculenta</name>
    <name type="common">Wild taro</name>
    <name type="synonym">Arum esculentum</name>
    <dbReference type="NCBI Taxonomy" id="4460"/>
    <lineage>
        <taxon>Eukaryota</taxon>
        <taxon>Viridiplantae</taxon>
        <taxon>Streptophyta</taxon>
        <taxon>Embryophyta</taxon>
        <taxon>Tracheophyta</taxon>
        <taxon>Spermatophyta</taxon>
        <taxon>Magnoliopsida</taxon>
        <taxon>Liliopsida</taxon>
        <taxon>Araceae</taxon>
        <taxon>Aroideae</taxon>
        <taxon>Colocasieae</taxon>
        <taxon>Colocasia</taxon>
    </lineage>
</organism>
<comment type="caution">
    <text evidence="2">The sequence shown here is derived from an EMBL/GenBank/DDBJ whole genome shotgun (WGS) entry which is preliminary data.</text>
</comment>
<name>A0A843WKQ2_COLES</name>
<proteinExistence type="predicted"/>
<evidence type="ECO:0000313" key="3">
    <source>
        <dbReference type="Proteomes" id="UP000652761"/>
    </source>
</evidence>
<sequence>MVWKVNVTVESASLRALLHSAMQDREAAQREAEQLETALRAATDRATELQGQVDSVAGKRDQLHIRAEAAEARVTEVTSELTTLRVQGSSVDQEELVRLRADL</sequence>
<keyword evidence="1" id="KW-0175">Coiled coil</keyword>